<dbReference type="GO" id="GO:0003677">
    <property type="term" value="F:DNA binding"/>
    <property type="evidence" value="ECO:0007669"/>
    <property type="project" value="UniProtKB-KW"/>
</dbReference>
<evidence type="ECO:0000259" key="12">
    <source>
        <dbReference type="PROSITE" id="PS50157"/>
    </source>
</evidence>
<feature type="domain" description="C2H2-type" evidence="12">
    <location>
        <begin position="807"/>
        <end position="835"/>
    </location>
</feature>
<dbReference type="FunFam" id="3.30.160.60:FF:001573">
    <property type="entry name" value="Zinc finger protein 407"/>
    <property type="match status" value="1"/>
</dbReference>
<feature type="domain" description="C2H2-type" evidence="12">
    <location>
        <begin position="954"/>
        <end position="981"/>
    </location>
</feature>
<dbReference type="Proteomes" id="UP000001554">
    <property type="component" value="Chromosome 19"/>
</dbReference>
<evidence type="ECO:0000256" key="1">
    <source>
        <dbReference type="ARBA" id="ARBA00004123"/>
    </source>
</evidence>
<protein>
    <submittedName>
        <fullName evidence="14 15">Zinc finger protein 184-like</fullName>
    </submittedName>
</protein>
<reference evidence="14 15" key="2">
    <citation type="submission" date="2025-04" db="UniProtKB">
        <authorList>
            <consortium name="RefSeq"/>
        </authorList>
    </citation>
    <scope>IDENTIFICATION</scope>
    <source>
        <strain evidence="14 15">S238N-H82</strain>
        <tissue evidence="14 15">Testes</tissue>
    </source>
</reference>
<evidence type="ECO:0000256" key="4">
    <source>
        <dbReference type="ARBA" id="ARBA00022771"/>
    </source>
</evidence>
<keyword evidence="4 10" id="KW-0863">Zinc-finger</keyword>
<evidence type="ECO:0000256" key="5">
    <source>
        <dbReference type="ARBA" id="ARBA00022833"/>
    </source>
</evidence>
<evidence type="ECO:0000256" key="7">
    <source>
        <dbReference type="ARBA" id="ARBA00023125"/>
    </source>
</evidence>
<evidence type="ECO:0000313" key="14">
    <source>
        <dbReference type="RefSeq" id="XP_035662738.1"/>
    </source>
</evidence>
<feature type="domain" description="C2H2-type" evidence="12">
    <location>
        <begin position="392"/>
        <end position="420"/>
    </location>
</feature>
<dbReference type="FunFam" id="3.30.160.60:FF:000322">
    <property type="entry name" value="GDNF-inducible zinc finger protein 1"/>
    <property type="match status" value="1"/>
</dbReference>
<organism evidence="13 15">
    <name type="scientific">Branchiostoma floridae</name>
    <name type="common">Florida lancelet</name>
    <name type="synonym">Amphioxus</name>
    <dbReference type="NCBI Taxonomy" id="7739"/>
    <lineage>
        <taxon>Eukaryota</taxon>
        <taxon>Metazoa</taxon>
        <taxon>Chordata</taxon>
        <taxon>Cephalochordata</taxon>
        <taxon>Leptocardii</taxon>
        <taxon>Amphioxiformes</taxon>
        <taxon>Branchiostomatidae</taxon>
        <taxon>Branchiostoma</taxon>
    </lineage>
</organism>
<dbReference type="SMART" id="SM00355">
    <property type="entry name" value="ZnF_C2H2"/>
    <property type="match status" value="24"/>
</dbReference>
<dbReference type="SUPFAM" id="SSF57667">
    <property type="entry name" value="beta-beta-alpha zinc fingers"/>
    <property type="match status" value="11"/>
</dbReference>
<dbReference type="FunFam" id="3.30.160.60:FF:001309">
    <property type="entry name" value="Uncharacterized protein"/>
    <property type="match status" value="1"/>
</dbReference>
<evidence type="ECO:0000256" key="10">
    <source>
        <dbReference type="PROSITE-ProRule" id="PRU00042"/>
    </source>
</evidence>
<dbReference type="AlphaFoldDB" id="A0A9J7HN97"/>
<feature type="compositionally biased region" description="Polar residues" evidence="11">
    <location>
        <begin position="619"/>
        <end position="633"/>
    </location>
</feature>
<name>A0A9J7HN97_BRAFL</name>
<dbReference type="InterPro" id="IPR036236">
    <property type="entry name" value="Znf_C2H2_sf"/>
</dbReference>
<dbReference type="GeneID" id="118406635"/>
<keyword evidence="8" id="KW-0804">Transcription</keyword>
<feature type="compositionally biased region" description="Acidic residues" evidence="11">
    <location>
        <begin position="646"/>
        <end position="655"/>
    </location>
</feature>
<evidence type="ECO:0000256" key="11">
    <source>
        <dbReference type="SAM" id="MobiDB-lite"/>
    </source>
</evidence>
<feature type="region of interest" description="Disordered" evidence="11">
    <location>
        <begin position="617"/>
        <end position="714"/>
    </location>
</feature>
<keyword evidence="9" id="KW-0539">Nucleus</keyword>
<dbReference type="OrthoDB" id="10054546at2759"/>
<dbReference type="Gene3D" id="3.30.160.60">
    <property type="entry name" value="Classic Zinc Finger"/>
    <property type="match status" value="19"/>
</dbReference>
<gene>
    <name evidence="14 15" type="primary">LOC118406635</name>
</gene>
<dbReference type="InterPro" id="IPR013087">
    <property type="entry name" value="Znf_C2H2_type"/>
</dbReference>
<evidence type="ECO:0000313" key="15">
    <source>
        <dbReference type="RefSeq" id="XP_035662739.1"/>
    </source>
</evidence>
<keyword evidence="2" id="KW-0479">Metal-binding</keyword>
<dbReference type="OMA" id="RHTGDMP"/>
<dbReference type="FunFam" id="3.30.160.60:FF:002520">
    <property type="entry name" value="Uncharacterized protein"/>
    <property type="match status" value="1"/>
</dbReference>
<reference evidence="13" key="1">
    <citation type="journal article" date="2020" name="Nat. Ecol. Evol.">
        <title>Deeply conserved synteny resolves early events in vertebrate evolution.</title>
        <authorList>
            <person name="Simakov O."/>
            <person name="Marletaz F."/>
            <person name="Yue J.X."/>
            <person name="O'Connell B."/>
            <person name="Jenkins J."/>
            <person name="Brandt A."/>
            <person name="Calef R."/>
            <person name="Tung C.H."/>
            <person name="Huang T.K."/>
            <person name="Schmutz J."/>
            <person name="Satoh N."/>
            <person name="Yu J.K."/>
            <person name="Putnam N.H."/>
            <person name="Green R.E."/>
            <person name="Rokhsar D.S."/>
        </authorList>
    </citation>
    <scope>NUCLEOTIDE SEQUENCE [LARGE SCALE GENOMIC DNA]</scope>
    <source>
        <strain evidence="13">S238N-H82</strain>
    </source>
</reference>
<evidence type="ECO:0000256" key="3">
    <source>
        <dbReference type="ARBA" id="ARBA00022737"/>
    </source>
</evidence>
<feature type="domain" description="C2H2-type" evidence="12">
    <location>
        <begin position="425"/>
        <end position="452"/>
    </location>
</feature>
<proteinExistence type="predicted"/>
<feature type="domain" description="C2H2-type" evidence="12">
    <location>
        <begin position="509"/>
        <end position="537"/>
    </location>
</feature>
<feature type="domain" description="C2H2-type" evidence="12">
    <location>
        <begin position="1063"/>
        <end position="1090"/>
    </location>
</feature>
<feature type="compositionally biased region" description="Basic and acidic residues" evidence="11">
    <location>
        <begin position="877"/>
        <end position="888"/>
    </location>
</feature>
<feature type="domain" description="C2H2-type" evidence="12">
    <location>
        <begin position="279"/>
        <end position="306"/>
    </location>
</feature>
<dbReference type="GO" id="GO:0000981">
    <property type="term" value="F:DNA-binding transcription factor activity, RNA polymerase II-specific"/>
    <property type="evidence" value="ECO:0000318"/>
    <property type="project" value="GO_Central"/>
</dbReference>
<dbReference type="FunFam" id="3.30.160.60:FF:000446">
    <property type="entry name" value="Zinc finger protein"/>
    <property type="match status" value="1"/>
</dbReference>
<feature type="domain" description="C2H2-type" evidence="12">
    <location>
        <begin position="1037"/>
        <end position="1060"/>
    </location>
</feature>
<feature type="region of interest" description="Disordered" evidence="11">
    <location>
        <begin position="219"/>
        <end position="271"/>
    </location>
</feature>
<dbReference type="FunFam" id="3.30.160.60:FF:002127">
    <property type="entry name" value="Uncharacterized protein"/>
    <property type="match status" value="1"/>
</dbReference>
<evidence type="ECO:0000256" key="6">
    <source>
        <dbReference type="ARBA" id="ARBA00023015"/>
    </source>
</evidence>
<keyword evidence="5" id="KW-0862">Zinc</keyword>
<feature type="domain" description="C2H2-type" evidence="12">
    <location>
        <begin position="1165"/>
        <end position="1192"/>
    </location>
</feature>
<feature type="domain" description="C2H2-type" evidence="12">
    <location>
        <begin position="1109"/>
        <end position="1136"/>
    </location>
</feature>
<keyword evidence="6" id="KW-0805">Transcription regulation</keyword>
<feature type="compositionally biased region" description="Polar residues" evidence="11">
    <location>
        <begin position="244"/>
        <end position="254"/>
    </location>
</feature>
<dbReference type="FunFam" id="3.30.160.60:FF:001601">
    <property type="entry name" value="Uncharacterized protein, isoform A"/>
    <property type="match status" value="1"/>
</dbReference>
<dbReference type="FunFam" id="3.30.160.60:FF:000910">
    <property type="entry name" value="Uncharacterized protein"/>
    <property type="match status" value="1"/>
</dbReference>
<feature type="domain" description="C2H2-type" evidence="12">
    <location>
        <begin position="778"/>
        <end position="806"/>
    </location>
</feature>
<keyword evidence="3" id="KW-0677">Repeat</keyword>
<feature type="domain" description="C2H2-type" evidence="12">
    <location>
        <begin position="335"/>
        <end position="363"/>
    </location>
</feature>
<dbReference type="RefSeq" id="XP_035662739.1">
    <property type="nucleotide sequence ID" value="XM_035806846.1"/>
</dbReference>
<evidence type="ECO:0000256" key="8">
    <source>
        <dbReference type="ARBA" id="ARBA00023163"/>
    </source>
</evidence>
<dbReference type="PANTHER" id="PTHR24392">
    <property type="entry name" value="ZINC FINGER PROTEIN"/>
    <property type="match status" value="1"/>
</dbReference>
<sequence length="1225" mass="138435">MATVEEHLRGLSQEVTLAVLPRLYMEEVVTELRRRNISTDTSTTGNCREHLLRILQDVMEQEYHGEGAGASADLDNSLDVLQMPQVETTPGSSPQNSTTVISLPLQRTEGTSHVQATPSVPCSLFKLQAIPESIVQNVTSLSNSIQLPVDAIQTLDSLPASCSTFEGAEVTVEFAIEEVDPTQYTIENSSSEDNDDDGMATTAIPDSATVTENIGWNISSKDGEVDDRINERNTCPDLNDEEPSLQQKIASKQESVSEEGDKILKRKARKRARRSDKPFKCGECSYSTFRKGDLARHEVKHTGDLPFKCDECSYSTVRKSDLEKHGIVHMQTKPFACEQCEYSTLKKGELVKHIKEKHTEEKPFTCDQCDYSTRRESHLVSHKTRHTGDAPFKCDDCSYGTLRKANLARHKLRIHMDPTPVDKSFKCTECSYSTGRKRELARHKLIHTGNIPYKCDQCDYGTLRKSDLDAHMVRHTGIMPFKCNECDYGTGRRIDFKRHLRTHTGEKPFKCGMCDFRAAMKCNVLRHQQKMHKGCKSLPSTVHDSPKENANIDRLYKCKEGAFSTADKADLATHIISHGSGEPNFSDKSGRRNADLTEKIENYSKVEAEDIGLDKMHTSKQVCQTDSVSNNEGTEAKEEAVSVQKEEDEAQESDTSESNTSTLESNFKQLAEHESFQNQTTQRPNSSKATDVEDSQSRDEDVSRSCPTDNMERDGKVGQPFKCEECSYTSYRKQDLDRHKVRHATGKVSFKCAECNYVALKKSDLDKHMVMHTGDLPYKCDQCNYSSMKKSEITRHKVAVHTGKKPYSCLQCEFRTAYKINVLKHIRNHHSSERGSPTSKGENNKGESSKVGQGTEQLQMEDKNSVSIDDATAITDADGRNLKGKEGNAPEGFIPVKSAKGSQPQNKDSKSGKLKRAGKPRSANLYLCEICDYSTHRKDCLVRHMIIHSGAKPYNCKQCEYRAADKSNLIKHIRKHLNVKKQYRCKNCAYTTTVRAEFLIHKMSHAKTYSCPECSYTSKRSSCVTRHRKTHTGEKPYLCDECGFRSSDNSNLLKHKQYYHQSCVCEVCGYTTTKMAEMKRHKKIHKIRSPAKDPEHRSALFDEKSNSQYICEECGYKTNASGHMKYHKYSHTIDCPYVCGECGYRTPHRWNFAKHKFQHTGVKPYRCDVCGYQTARAGDLRRHERTHTGEKPYMCGVCDFRTADKSTLSKHTAIIHRANKEDGAS</sequence>
<keyword evidence="7" id="KW-0238">DNA-binding</keyword>
<feature type="domain" description="C2H2-type" evidence="12">
    <location>
        <begin position="750"/>
        <end position="777"/>
    </location>
</feature>
<accession>A0A9J7HN97</accession>
<feature type="compositionally biased region" description="Basic and acidic residues" evidence="11">
    <location>
        <begin position="221"/>
        <end position="231"/>
    </location>
</feature>
<dbReference type="GO" id="GO:0008270">
    <property type="term" value="F:zinc ion binding"/>
    <property type="evidence" value="ECO:0007669"/>
    <property type="project" value="UniProtKB-KW"/>
</dbReference>
<feature type="domain" description="C2H2-type" evidence="12">
    <location>
        <begin position="453"/>
        <end position="480"/>
    </location>
</feature>
<feature type="domain" description="C2H2-type" evidence="12">
    <location>
        <begin position="926"/>
        <end position="953"/>
    </location>
</feature>
<dbReference type="Pfam" id="PF13909">
    <property type="entry name" value="zf-H2C2_5"/>
    <property type="match status" value="2"/>
</dbReference>
<feature type="domain" description="C2H2-type" evidence="12">
    <location>
        <begin position="721"/>
        <end position="748"/>
    </location>
</feature>
<dbReference type="GO" id="GO:0006357">
    <property type="term" value="P:regulation of transcription by RNA polymerase II"/>
    <property type="evidence" value="ECO:0000318"/>
    <property type="project" value="GO_Central"/>
</dbReference>
<feature type="domain" description="C2H2-type" evidence="12">
    <location>
        <begin position="1009"/>
        <end position="1036"/>
    </location>
</feature>
<dbReference type="PROSITE" id="PS50157">
    <property type="entry name" value="ZINC_FINGER_C2H2_2"/>
    <property type="match status" value="22"/>
</dbReference>
<dbReference type="FunFam" id="3.30.160.60:FF:003839">
    <property type="match status" value="1"/>
</dbReference>
<comment type="subcellular location">
    <subcellularLocation>
        <location evidence="1">Nucleus</location>
    </subcellularLocation>
</comment>
<feature type="domain" description="C2H2-type" evidence="12">
    <location>
        <begin position="1137"/>
        <end position="1164"/>
    </location>
</feature>
<feature type="domain" description="C2H2-type" evidence="12">
    <location>
        <begin position="307"/>
        <end position="334"/>
    </location>
</feature>
<feature type="region of interest" description="Disordered" evidence="11">
    <location>
        <begin position="827"/>
        <end position="917"/>
    </location>
</feature>
<dbReference type="GO" id="GO:0005634">
    <property type="term" value="C:nucleus"/>
    <property type="evidence" value="ECO:0007669"/>
    <property type="project" value="UniProtKB-SubCell"/>
</dbReference>
<feature type="domain" description="C2H2-type" evidence="12">
    <location>
        <begin position="364"/>
        <end position="391"/>
    </location>
</feature>
<feature type="domain" description="C2H2-type" evidence="12">
    <location>
        <begin position="1193"/>
        <end position="1221"/>
    </location>
</feature>
<feature type="compositionally biased region" description="Polar residues" evidence="11">
    <location>
        <begin position="676"/>
        <end position="689"/>
    </location>
</feature>
<dbReference type="KEGG" id="bfo:118406635"/>
<dbReference type="Pfam" id="PF00096">
    <property type="entry name" value="zf-C2H2"/>
    <property type="match status" value="2"/>
</dbReference>
<evidence type="ECO:0000256" key="2">
    <source>
        <dbReference type="ARBA" id="ARBA00022723"/>
    </source>
</evidence>
<feature type="domain" description="C2H2-type" evidence="12">
    <location>
        <begin position="481"/>
        <end position="508"/>
    </location>
</feature>
<keyword evidence="13" id="KW-1185">Reference proteome</keyword>
<feature type="compositionally biased region" description="Low complexity" evidence="11">
    <location>
        <begin position="656"/>
        <end position="665"/>
    </location>
</feature>
<evidence type="ECO:0000313" key="13">
    <source>
        <dbReference type="Proteomes" id="UP000001554"/>
    </source>
</evidence>
<dbReference type="PANTHER" id="PTHR24392:SF31">
    <property type="entry name" value="C2H2-TYPE DOMAIN-CONTAINING PROTEIN"/>
    <property type="match status" value="1"/>
</dbReference>
<dbReference type="RefSeq" id="XP_035662738.1">
    <property type="nucleotide sequence ID" value="XM_035806845.1"/>
</dbReference>
<dbReference type="FunFam" id="3.30.160.60:FF:000630">
    <property type="entry name" value="Zinc finger protein 180"/>
    <property type="match status" value="1"/>
</dbReference>
<evidence type="ECO:0000256" key="9">
    <source>
        <dbReference type="ARBA" id="ARBA00023242"/>
    </source>
</evidence>